<dbReference type="AlphaFoldDB" id="A0A1T4XWK1"/>
<dbReference type="EMBL" id="FUYB01000025">
    <property type="protein sequence ID" value="SKA93783.1"/>
    <property type="molecule type" value="Genomic_DNA"/>
</dbReference>
<keyword evidence="1 3" id="KW-0963">Cytoplasm</keyword>
<evidence type="ECO:0000256" key="2">
    <source>
        <dbReference type="ARBA" id="ARBA00022884"/>
    </source>
</evidence>
<dbReference type="InterPro" id="IPR020081">
    <property type="entry name" value="SsrA-bd_prot_CS"/>
</dbReference>
<dbReference type="InterPro" id="IPR000037">
    <property type="entry name" value="SsrA-bd_prot"/>
</dbReference>
<comment type="subcellular location">
    <subcellularLocation>
        <location evidence="3">Cytoplasm</location>
    </subcellularLocation>
    <text evidence="3">The tmRNA-SmpB complex associates with stalled 70S ribosomes.</text>
</comment>
<dbReference type="GO" id="GO:0003723">
    <property type="term" value="F:RNA binding"/>
    <property type="evidence" value="ECO:0007669"/>
    <property type="project" value="UniProtKB-UniRule"/>
</dbReference>
<dbReference type="InterPro" id="IPR023620">
    <property type="entry name" value="SmpB"/>
</dbReference>
<dbReference type="GO" id="GO:0070930">
    <property type="term" value="P:trans-translation-dependent protein tagging"/>
    <property type="evidence" value="ECO:0007669"/>
    <property type="project" value="TreeGrafter"/>
</dbReference>
<proteinExistence type="inferred from homology"/>
<dbReference type="PANTHER" id="PTHR30308">
    <property type="entry name" value="TMRNA-BINDING COMPONENT OF TRANS-TRANSLATION TAGGING COMPLEX"/>
    <property type="match status" value="1"/>
</dbReference>
<dbReference type="SUPFAM" id="SSF74982">
    <property type="entry name" value="Small protein B (SmpB)"/>
    <property type="match status" value="1"/>
</dbReference>
<dbReference type="HAMAP" id="MF_00023">
    <property type="entry name" value="SmpB"/>
    <property type="match status" value="1"/>
</dbReference>
<feature type="region of interest" description="Disordered" evidence="4">
    <location>
        <begin position="137"/>
        <end position="158"/>
    </location>
</feature>
<comment type="function">
    <text evidence="3">Required for rescue of stalled ribosomes mediated by trans-translation. Binds to transfer-messenger RNA (tmRNA), required for stable association of tmRNA with ribosomes. tmRNA and SmpB together mimic tRNA shape, replacing the anticodon stem-loop with SmpB. tmRNA is encoded by the ssrA gene; the 2 termini fold to resemble tRNA(Ala) and it encodes a 'tag peptide', a short internal open reading frame. During trans-translation Ala-aminoacylated tmRNA acts like a tRNA, entering the A-site of stalled ribosomes, displacing the stalled mRNA. The ribosome then switches to translate the ORF on the tmRNA; the nascent peptide is terminated with the 'tag peptide' encoded by the tmRNA and targeted for degradation. The ribosome is freed to recommence translation, which seems to be the essential function of trans-translation.</text>
</comment>
<dbReference type="STRING" id="92487.SAMN02745130_03563"/>
<dbReference type="Gene3D" id="2.40.280.10">
    <property type="match status" value="1"/>
</dbReference>
<comment type="similarity">
    <text evidence="3">Belongs to the SmpB family.</text>
</comment>
<evidence type="ECO:0000313" key="6">
    <source>
        <dbReference type="Proteomes" id="UP000190460"/>
    </source>
</evidence>
<dbReference type="PANTHER" id="PTHR30308:SF2">
    <property type="entry name" value="SSRA-BINDING PROTEIN"/>
    <property type="match status" value="1"/>
</dbReference>
<reference evidence="5 6" key="1">
    <citation type="submission" date="2017-02" db="EMBL/GenBank/DDBJ databases">
        <authorList>
            <person name="Peterson S.W."/>
        </authorList>
    </citation>
    <scope>NUCLEOTIDE SEQUENCE [LARGE SCALE GENOMIC DNA]</scope>
    <source>
        <strain evidence="5 6">ATCC 49788</strain>
    </source>
</reference>
<dbReference type="Pfam" id="PF01668">
    <property type="entry name" value="SmpB"/>
    <property type="match status" value="1"/>
</dbReference>
<protein>
    <recommendedName>
        <fullName evidence="3">SsrA-binding protein</fullName>
    </recommendedName>
    <alternativeName>
        <fullName evidence="3">Small protein B</fullName>
    </alternativeName>
</protein>
<dbReference type="NCBIfam" id="TIGR00086">
    <property type="entry name" value="smpB"/>
    <property type="match status" value="1"/>
</dbReference>
<gene>
    <name evidence="3" type="primary">smpB</name>
    <name evidence="5" type="ORF">SAMN02745130_03563</name>
</gene>
<evidence type="ECO:0000256" key="1">
    <source>
        <dbReference type="ARBA" id="ARBA00022490"/>
    </source>
</evidence>
<dbReference type="GO" id="GO:0005829">
    <property type="term" value="C:cytosol"/>
    <property type="evidence" value="ECO:0007669"/>
    <property type="project" value="TreeGrafter"/>
</dbReference>
<dbReference type="OrthoDB" id="9805462at2"/>
<keyword evidence="2 3" id="KW-0694">RNA-binding</keyword>
<keyword evidence="6" id="KW-1185">Reference proteome</keyword>
<evidence type="ECO:0000313" key="5">
    <source>
        <dbReference type="EMBL" id="SKA93783.1"/>
    </source>
</evidence>
<dbReference type="RefSeq" id="WP_078924005.1">
    <property type="nucleotide sequence ID" value="NZ_FUYB01000025.1"/>
</dbReference>
<dbReference type="GO" id="GO:0070929">
    <property type="term" value="P:trans-translation"/>
    <property type="evidence" value="ECO:0007669"/>
    <property type="project" value="UniProtKB-UniRule"/>
</dbReference>
<organism evidence="5 6">
    <name type="scientific">Thiothrix eikelboomii</name>
    <dbReference type="NCBI Taxonomy" id="92487"/>
    <lineage>
        <taxon>Bacteria</taxon>
        <taxon>Pseudomonadati</taxon>
        <taxon>Pseudomonadota</taxon>
        <taxon>Gammaproteobacteria</taxon>
        <taxon>Thiotrichales</taxon>
        <taxon>Thiotrichaceae</taxon>
        <taxon>Thiothrix</taxon>
    </lineage>
</organism>
<dbReference type="PROSITE" id="PS01317">
    <property type="entry name" value="SSRP"/>
    <property type="match status" value="1"/>
</dbReference>
<dbReference type="CDD" id="cd09294">
    <property type="entry name" value="SmpB"/>
    <property type="match status" value="1"/>
</dbReference>
<dbReference type="NCBIfam" id="NF003843">
    <property type="entry name" value="PRK05422.1"/>
    <property type="match status" value="1"/>
</dbReference>
<accession>A0A1T4XWK1</accession>
<evidence type="ECO:0000256" key="3">
    <source>
        <dbReference type="HAMAP-Rule" id="MF_00023"/>
    </source>
</evidence>
<dbReference type="Proteomes" id="UP000190460">
    <property type="component" value="Unassembled WGS sequence"/>
</dbReference>
<sequence length="158" mass="18373">MTKQKKKSAPGDKTIALNKTARFEYYIEDTYEAGLVLQGWEVKSIRDGRIQLKESFIQFNKGEAFLFNALITPMLSASTHIIPESKRTRKLLLHAHQISRLLIDVDRKGYTVVPTAMYWKNNRVKLEIGLGKGKQLHDKRATEKDRDWNREKARVMKK</sequence>
<name>A0A1T4XWK1_9GAMM</name>
<evidence type="ECO:0000256" key="4">
    <source>
        <dbReference type="SAM" id="MobiDB-lite"/>
    </source>
</evidence>